<dbReference type="GO" id="GO:0005975">
    <property type="term" value="P:carbohydrate metabolic process"/>
    <property type="evidence" value="ECO:0007669"/>
    <property type="project" value="InterPro"/>
</dbReference>
<dbReference type="AlphaFoldDB" id="K0M9U3"/>
<dbReference type="EMBL" id="HE965803">
    <property type="protein sequence ID" value="CCJ47457.1"/>
    <property type="molecule type" value="Genomic_DNA"/>
</dbReference>
<dbReference type="InterPro" id="IPR011330">
    <property type="entry name" value="Glyco_hydro/deAcase_b/a-brl"/>
</dbReference>
<protein>
    <submittedName>
        <fullName evidence="1">Uncharacterized protein</fullName>
    </submittedName>
</protein>
<sequence>MTGTREGAAMETDSALKYHYSDFTREAYRSLLRMARASYVFRSYDTFDPQERFVLWRHDLDFSVHAASALAEIEAQEQVSSTYFLLLHSDFYNLLERDVSRKVERILALGHRIGLHFDCGYYGISSVAQLEDMLAMEARLLERVFGQRIDVFSFHNPDAWMLQQREARYAGLLNTYSEFFRDQVGYCSDSNGYWRHRRLADVLEQAADHSLQVLTHPGWWVDEPMSPRDRIARCAEGRAAATMRKYDEDLACFGRDNIGKST</sequence>
<dbReference type="KEGG" id="bpar:BN117_0124"/>
<dbReference type="HOGENOM" id="CLU_087512_0_0_4"/>
<evidence type="ECO:0000313" key="2">
    <source>
        <dbReference type="Proteomes" id="UP000008035"/>
    </source>
</evidence>
<evidence type="ECO:0000313" key="1">
    <source>
        <dbReference type="EMBL" id="CCJ47457.1"/>
    </source>
</evidence>
<dbReference type="SUPFAM" id="SSF88713">
    <property type="entry name" value="Glycoside hydrolase/deacetylase"/>
    <property type="match status" value="1"/>
</dbReference>
<name>K0M9U3_BORPB</name>
<dbReference type="Proteomes" id="UP000008035">
    <property type="component" value="Chromosome"/>
</dbReference>
<proteinExistence type="predicted"/>
<organism evidence="1 2">
    <name type="scientific">Bordetella parapertussis (strain Bpp5)</name>
    <dbReference type="NCBI Taxonomy" id="1208660"/>
    <lineage>
        <taxon>Bacteria</taxon>
        <taxon>Pseudomonadati</taxon>
        <taxon>Pseudomonadota</taxon>
        <taxon>Betaproteobacteria</taxon>
        <taxon>Burkholderiales</taxon>
        <taxon>Alcaligenaceae</taxon>
        <taxon>Bordetella</taxon>
    </lineage>
</organism>
<reference evidence="1 2" key="1">
    <citation type="journal article" date="2012" name="BMC Genomics">
        <title>Comparative genomics of the classical Bordetella subspecies: the evolution and exchange of virulence-associated diversity amongst closely related pathogens.</title>
        <authorList>
            <person name="Park J."/>
            <person name="Zhang Y."/>
            <person name="Buboltz A.M."/>
            <person name="Zhang X."/>
            <person name="Schuster S.C."/>
            <person name="Ahuja U."/>
            <person name="Liu M."/>
            <person name="Miller J.F."/>
            <person name="Sebaihia M."/>
            <person name="Bentley S.D."/>
            <person name="Parkhill J."/>
            <person name="Harvill E.T."/>
        </authorList>
    </citation>
    <scope>NUCLEOTIDE SEQUENCE [LARGE SCALE GENOMIC DNA]</scope>
    <source>
        <strain evidence="1 2">Bpp5</strain>
    </source>
</reference>
<accession>K0M9U3</accession>
<gene>
    <name evidence="1" type="ordered locus">BN117_0124</name>
</gene>